<evidence type="ECO:0000313" key="1">
    <source>
        <dbReference type="EMBL" id="SHH67805.1"/>
    </source>
</evidence>
<sequence length="1321" mass="156132">MDKRESYFNNIEGYKIIGGHLKLGSRIHITDYFYAKRLFYNSFFTNRFAFLISQYIINNYSVHINKLPKDSKVTLIGYEMYSELLVSSIRKILNDQYIREHQEEKFNHHIYKRDKLFSKDPNKISESVILITPISTTFSTSIRIKTEIKNTLQSKYNKTDVNFLEPYISCLVIGNKESFVPNDGAMHIYEQKDIEYEYGWQKAYLNEGIVEIKPQIDKYSKDSNIKIKYFIPLNTDWVKTYNCFQCYPDKANTSLELTKEKVLIETDKNSLVPDLIFEYPRTKASDTSAIFNKLNFRDNKNRIVLREHFKKNNSNYIYYVKAGQFLKNNKDDISENWIRRIKDTTEVFKSSKNIVIITPTGGSNSGFVNLVNDKLFNDNATIIQYDVKNELIHNFQIFYKNIIQSADKILFVDDVMATAEAFGLINFYVKNIRGKIGVDFALCLINRLGFFNEKKLLSKLPEAKGFLYYLRANVPPIPYRNEYPYTRLKSSFKHLANNSVLDMMQMHFREREGKFKPVNLNTTANIDDKISEHKSLFQFLLEHELNNLFDCSEEKNSFNYSEKDKIISFFQDENHKALLRYFRRRESIKGFLKYYPIYKSELKNLLLKIFTIEPYIRFHNIKKSAFKWVITDLSNSVNKICSPEWDKEGFFEVDKLTKYSEYHSFKFLLKRATKLNMNYIYSIDMLKAVRVLLSNFSDEQQSHSNRYVWNIEKNKYNLIKDDKNIFIFGFTTYYVSLIQELIVDHEAKAIELVKNIKKMLGVINKDRVKKVNLLNDYNDSFLHLLRLLVLENTFIFKTFCDKFIAEVNNDSKQPISFETIDYSIISGKLDLYNKNDIYIFQGVKQMLSKFDDNVPMPEHNPQLNLFESFKQLVVAKTFISNDIKQKNNIGQIGIKKKILKILELSCKILGVDNGGAFLVLKYKGEEKDTNYNNLNVIGEYYTSKEHSLIGKEKIEDSIVNQMFEGIYELKTNKPRSTFEVSLCNEDQYHYRKSFKENSDVVIDLKDKIELNGSDRYRNLFFLRIAKIKRDKSFNENGFRYKSSPIAVICFYNNTQIEADKETYHYKRFDPKLLRLLLLLREDIQGFINHHLINDSLRAFVEEQNRLIDYSAPGHGEEITVNELHRVTHSHIDKWQSDYYQKYAKFLMLDLSIKHQIKESFPYLAEKIGEERKPYLVKNKLQEYFDFVFNGELTDNKDSSRKINFISDDVDFGITLNKNVFLTLMKEVFINCKKGGVPGEDIQIELIDLFETKKIRIFNLMSDPKDLSDYDKRKIKRDGYRDKKTKGLYLNYLICKNLQYPTPIYDIDDKYFYVTYNFSKNE</sequence>
<dbReference type="Proteomes" id="UP000184522">
    <property type="component" value="Unassembled WGS sequence"/>
</dbReference>
<proteinExistence type="predicted"/>
<dbReference type="RefSeq" id="WP_073087180.1">
    <property type="nucleotide sequence ID" value="NZ_FQWS01000002.1"/>
</dbReference>
<reference evidence="2" key="1">
    <citation type="submission" date="2016-11" db="EMBL/GenBank/DDBJ databases">
        <authorList>
            <person name="Varghese N."/>
            <person name="Submissions S."/>
        </authorList>
    </citation>
    <scope>NUCLEOTIDE SEQUENCE [LARGE SCALE GENOMIC DNA]</scope>
    <source>
        <strain evidence="2">DSM 25330</strain>
    </source>
</reference>
<dbReference type="OrthoDB" id="1488663at2"/>
<dbReference type="EMBL" id="FQWS01000002">
    <property type="protein sequence ID" value="SHH67805.1"/>
    <property type="molecule type" value="Genomic_DNA"/>
</dbReference>
<gene>
    <name evidence="1" type="ORF">SAMN05444148_2643</name>
</gene>
<protein>
    <submittedName>
        <fullName evidence="1">Uncharacterized protein</fullName>
    </submittedName>
</protein>
<dbReference type="STRING" id="1089305.SAMN05444148_2643"/>
<accession>A0A1M5UXT4</accession>
<name>A0A1M5UXT4_9FLAO</name>
<keyword evidence="2" id="KW-1185">Reference proteome</keyword>
<organism evidence="1 2">
    <name type="scientific">Winogradskyella jejuensis</name>
    <dbReference type="NCBI Taxonomy" id="1089305"/>
    <lineage>
        <taxon>Bacteria</taxon>
        <taxon>Pseudomonadati</taxon>
        <taxon>Bacteroidota</taxon>
        <taxon>Flavobacteriia</taxon>
        <taxon>Flavobacteriales</taxon>
        <taxon>Flavobacteriaceae</taxon>
        <taxon>Winogradskyella</taxon>
    </lineage>
</organism>
<evidence type="ECO:0000313" key="2">
    <source>
        <dbReference type="Proteomes" id="UP000184522"/>
    </source>
</evidence>